<dbReference type="InterPro" id="IPR051016">
    <property type="entry name" value="Diverse_Substrate_AcTransf"/>
</dbReference>
<accession>A0A418WTT4</accession>
<comment type="caution">
    <text evidence="4">The sequence shown here is derived from an EMBL/GenBank/DDBJ whole genome shotgun (WGS) entry which is preliminary data.</text>
</comment>
<dbReference type="SUPFAM" id="SSF55729">
    <property type="entry name" value="Acyl-CoA N-acyltransferases (Nat)"/>
    <property type="match status" value="1"/>
</dbReference>
<dbReference type="PANTHER" id="PTHR10545">
    <property type="entry name" value="DIAMINE N-ACETYLTRANSFERASE"/>
    <property type="match status" value="1"/>
</dbReference>
<organism evidence="4 5">
    <name type="scientific">Oleomonas cavernae</name>
    <dbReference type="NCBI Taxonomy" id="2320859"/>
    <lineage>
        <taxon>Bacteria</taxon>
        <taxon>Pseudomonadati</taxon>
        <taxon>Pseudomonadota</taxon>
        <taxon>Alphaproteobacteria</taxon>
        <taxon>Acetobacterales</taxon>
        <taxon>Acetobacteraceae</taxon>
        <taxon>Oleomonas</taxon>
    </lineage>
</organism>
<keyword evidence="1 4" id="KW-0808">Transferase</keyword>
<dbReference type="PANTHER" id="PTHR10545:SF29">
    <property type="entry name" value="GH14572P-RELATED"/>
    <property type="match status" value="1"/>
</dbReference>
<dbReference type="AlphaFoldDB" id="A0A418WTT4"/>
<evidence type="ECO:0000256" key="2">
    <source>
        <dbReference type="ARBA" id="ARBA00023315"/>
    </source>
</evidence>
<dbReference type="PROSITE" id="PS51186">
    <property type="entry name" value="GNAT"/>
    <property type="match status" value="1"/>
</dbReference>
<dbReference type="Gene3D" id="3.40.630.30">
    <property type="match status" value="1"/>
</dbReference>
<dbReference type="InterPro" id="IPR016181">
    <property type="entry name" value="Acyl_CoA_acyltransferase"/>
</dbReference>
<evidence type="ECO:0000313" key="4">
    <source>
        <dbReference type="EMBL" id="RJF94673.1"/>
    </source>
</evidence>
<evidence type="ECO:0000256" key="1">
    <source>
        <dbReference type="ARBA" id="ARBA00022679"/>
    </source>
</evidence>
<evidence type="ECO:0000313" key="5">
    <source>
        <dbReference type="Proteomes" id="UP000284605"/>
    </source>
</evidence>
<proteinExistence type="predicted"/>
<reference evidence="4 5" key="1">
    <citation type="submission" date="2018-09" db="EMBL/GenBank/DDBJ databases">
        <authorList>
            <person name="Zhu H."/>
        </authorList>
    </citation>
    <scope>NUCLEOTIDE SEQUENCE [LARGE SCALE GENOMIC DNA]</scope>
    <source>
        <strain evidence="4 5">K1W22B-8</strain>
    </source>
</reference>
<dbReference type="Proteomes" id="UP000284605">
    <property type="component" value="Unassembled WGS sequence"/>
</dbReference>
<dbReference type="CDD" id="cd04301">
    <property type="entry name" value="NAT_SF"/>
    <property type="match status" value="1"/>
</dbReference>
<dbReference type="GO" id="GO:0008080">
    <property type="term" value="F:N-acetyltransferase activity"/>
    <property type="evidence" value="ECO:0007669"/>
    <property type="project" value="TreeGrafter"/>
</dbReference>
<dbReference type="EMBL" id="QYUK01000008">
    <property type="protein sequence ID" value="RJF94673.1"/>
    <property type="molecule type" value="Genomic_DNA"/>
</dbReference>
<gene>
    <name evidence="4" type="ORF">D3874_02275</name>
</gene>
<dbReference type="OrthoDB" id="9805924at2"/>
<feature type="domain" description="N-acetyltransferase" evidence="3">
    <location>
        <begin position="4"/>
        <end position="160"/>
    </location>
</feature>
<evidence type="ECO:0000259" key="3">
    <source>
        <dbReference type="PROSITE" id="PS51186"/>
    </source>
</evidence>
<keyword evidence="2" id="KW-0012">Acyltransferase</keyword>
<dbReference type="RefSeq" id="WP_119776002.1">
    <property type="nucleotide sequence ID" value="NZ_QYUK01000008.1"/>
</dbReference>
<dbReference type="InterPro" id="IPR000182">
    <property type="entry name" value="GNAT_dom"/>
</dbReference>
<keyword evidence="5" id="KW-1185">Reference proteome</keyword>
<name>A0A418WTT4_9PROT</name>
<dbReference type="Pfam" id="PF00583">
    <property type="entry name" value="Acetyltransf_1"/>
    <property type="match status" value="1"/>
</dbReference>
<protein>
    <submittedName>
        <fullName evidence="4">GNAT family N-acetyltransferase</fullName>
    </submittedName>
</protein>
<sequence>MSDIIIRLATVDDVPAIHAMIVGIGAAQGEAHKITSTPDDIRRHGFGPRPAFEALIAQAGGRAVGLCLFFPSFSTWRGRPGAYVQDLFVDPGQRGTGLGRRLLARTAALVAARGGAYLRLSVQADNVAAQGFYARVGLHHSTAERIHQIDGAAFLALGAEEA</sequence>